<dbReference type="Pfam" id="PF14905">
    <property type="entry name" value="OMP_b-brl_3"/>
    <property type="match status" value="1"/>
</dbReference>
<evidence type="ECO:0000256" key="1">
    <source>
        <dbReference type="SAM" id="SignalP"/>
    </source>
</evidence>
<dbReference type="SUPFAM" id="SSF56935">
    <property type="entry name" value="Porins"/>
    <property type="match status" value="1"/>
</dbReference>
<sequence>MYKTLLTALITFFILSAYAQNRAIVKGTVLDSVTRQPLELATVAVLDAKDTTAALILYMVSDKKGAFLMHNLPTGTPVKILISFVSYRPFRKTITLKKGETLDLGGIMMSPKLLNEVSITGERPPIMVKKDTIEFAAEAFKTRPNAVVEELLKKLPGIEVDNYGNIVFQGKKVNKVLVDGREFFASDIRIATKNLDAELIDKVQVYDDRENDPNHLIEDARVEKIINLKFKKKLRKSTFGKVYAGGGTEGRYESGGLFNIFRDTLQISLLGLSNNLSNTGFDFNDLYTSGGLNRGGDAISRGGGGMGFGRAGISGIQKTTSGGVNINTDYGKKFKLNIAYYHSHDNNDYNGKNTRDQLTQDTDFTTSTTTNRFRIDDKHNLSITVKAQPNTATQISYTPFFTYYSNQTGSKATTNSYSNFFPQVNQSVSSSNGSGNNMQFQQSFNYNHQLKTEGASITIDHNFSVNPDRSNNYDKSALTSYLSSFPSYSLDRYSNNLNNNISANLAVSYRYPLTKKLTADVNVGTDYNKGINRVSTYDFNPATGLYDLFLLNTSSDLTRNLWKEHVSPGITYALRQHMSLVMGVAAQWQQINNQFNRNIADLDQNYFDLLPNARFSFGTYTKGNYSVSYTRTVGQVNIGDLIPYSVIFSPLFTVTGNPNLNRSHNNNFGISFNTYRQQSQTSYSINGNLSIEEDGVYRRRTLDAAGAETSTPINQNGRYSSNIYAFISKRFKKSNDWQLSLSTNVGLNQSHNFFEINHQDGYQNNYGVNFSQHLSLNGKDIITLDPSYGLNQSISSYTGVQYNNIHTTTFNFDTPYTIYWPKRTNISGTYTYTYNPLVPAGYQKSSNLLNVSIAREFLKKDRAEIKLACYDILNQAINSTRFVNENIINDTQSQIINRYFLLTLRWKFNTAKADEKKQTKTPGMLFIN</sequence>
<dbReference type="InterPro" id="IPR041700">
    <property type="entry name" value="OMP_b-brl_3"/>
</dbReference>
<dbReference type="AlphaFoldDB" id="A0A495J0P1"/>
<evidence type="ECO:0000313" key="4">
    <source>
        <dbReference type="Proteomes" id="UP000268007"/>
    </source>
</evidence>
<feature type="chain" id="PRO_5019808245" evidence="1">
    <location>
        <begin position="20"/>
        <end position="928"/>
    </location>
</feature>
<proteinExistence type="predicted"/>
<dbReference type="SUPFAM" id="SSF49452">
    <property type="entry name" value="Starch-binding domain-like"/>
    <property type="match status" value="1"/>
</dbReference>
<feature type="signal peptide" evidence="1">
    <location>
        <begin position="1"/>
        <end position="19"/>
    </location>
</feature>
<dbReference type="Gene3D" id="2.60.40.1120">
    <property type="entry name" value="Carboxypeptidase-like, regulatory domain"/>
    <property type="match status" value="1"/>
</dbReference>
<dbReference type="InterPro" id="IPR013784">
    <property type="entry name" value="Carb-bd-like_fold"/>
</dbReference>
<accession>A0A495J0P1</accession>
<gene>
    <name evidence="3" type="ORF">BDD43_2730</name>
</gene>
<dbReference type="Pfam" id="PF13715">
    <property type="entry name" value="CarbopepD_reg_2"/>
    <property type="match status" value="1"/>
</dbReference>
<keyword evidence="1" id="KW-0732">Signal</keyword>
<comment type="caution">
    <text evidence="3">The sequence shown here is derived from an EMBL/GenBank/DDBJ whole genome shotgun (WGS) entry which is preliminary data.</text>
</comment>
<evidence type="ECO:0000313" key="3">
    <source>
        <dbReference type="EMBL" id="RKR82545.1"/>
    </source>
</evidence>
<name>A0A495J0P1_9SPHI</name>
<dbReference type="EMBL" id="RBKU01000001">
    <property type="protein sequence ID" value="RKR82545.1"/>
    <property type="molecule type" value="Genomic_DNA"/>
</dbReference>
<organism evidence="3 4">
    <name type="scientific">Mucilaginibacter gracilis</name>
    <dbReference type="NCBI Taxonomy" id="423350"/>
    <lineage>
        <taxon>Bacteria</taxon>
        <taxon>Pseudomonadati</taxon>
        <taxon>Bacteroidota</taxon>
        <taxon>Sphingobacteriia</taxon>
        <taxon>Sphingobacteriales</taxon>
        <taxon>Sphingobacteriaceae</taxon>
        <taxon>Mucilaginibacter</taxon>
    </lineage>
</organism>
<feature type="domain" description="Outer membrane protein beta-barrel" evidence="2">
    <location>
        <begin position="448"/>
        <end position="776"/>
    </location>
</feature>
<protein>
    <submittedName>
        <fullName evidence="3">Outer membrane receptor protein involved in Fe transport</fullName>
    </submittedName>
</protein>
<dbReference type="OrthoDB" id="1086219at2"/>
<dbReference type="Proteomes" id="UP000268007">
    <property type="component" value="Unassembled WGS sequence"/>
</dbReference>
<dbReference type="RefSeq" id="WP_121198135.1">
    <property type="nucleotide sequence ID" value="NZ_RBKU01000001.1"/>
</dbReference>
<reference evidence="3 4" key="1">
    <citation type="submission" date="2018-10" db="EMBL/GenBank/DDBJ databases">
        <title>Genomic Encyclopedia of Archaeal and Bacterial Type Strains, Phase II (KMG-II): from individual species to whole genera.</title>
        <authorList>
            <person name="Goeker M."/>
        </authorList>
    </citation>
    <scope>NUCLEOTIDE SEQUENCE [LARGE SCALE GENOMIC DNA]</scope>
    <source>
        <strain evidence="3 4">DSM 18602</strain>
    </source>
</reference>
<dbReference type="GO" id="GO:0030246">
    <property type="term" value="F:carbohydrate binding"/>
    <property type="evidence" value="ECO:0007669"/>
    <property type="project" value="InterPro"/>
</dbReference>
<evidence type="ECO:0000259" key="2">
    <source>
        <dbReference type="Pfam" id="PF14905"/>
    </source>
</evidence>
<keyword evidence="3" id="KW-0675">Receptor</keyword>
<keyword evidence="4" id="KW-1185">Reference proteome</keyword>